<reference evidence="2" key="1">
    <citation type="journal article" date="2020" name="Cell">
        <title>Large-Scale Comparative Analyses of Tick Genomes Elucidate Their Genetic Diversity and Vector Capacities.</title>
        <authorList>
            <consortium name="Tick Genome and Microbiome Consortium (TIGMIC)"/>
            <person name="Jia N."/>
            <person name="Wang J."/>
            <person name="Shi W."/>
            <person name="Du L."/>
            <person name="Sun Y."/>
            <person name="Zhan W."/>
            <person name="Jiang J.F."/>
            <person name="Wang Q."/>
            <person name="Zhang B."/>
            <person name="Ji P."/>
            <person name="Bell-Sakyi L."/>
            <person name="Cui X.M."/>
            <person name="Yuan T.T."/>
            <person name="Jiang B.G."/>
            <person name="Yang W.F."/>
            <person name="Lam T.T."/>
            <person name="Chang Q.C."/>
            <person name="Ding S.J."/>
            <person name="Wang X.J."/>
            <person name="Zhu J.G."/>
            <person name="Ruan X.D."/>
            <person name="Zhao L."/>
            <person name="Wei J.T."/>
            <person name="Ye R.Z."/>
            <person name="Que T.C."/>
            <person name="Du C.H."/>
            <person name="Zhou Y.H."/>
            <person name="Cheng J.X."/>
            <person name="Dai P.F."/>
            <person name="Guo W.B."/>
            <person name="Han X.H."/>
            <person name="Huang E.J."/>
            <person name="Li L.F."/>
            <person name="Wei W."/>
            <person name="Gao Y.C."/>
            <person name="Liu J.Z."/>
            <person name="Shao H.Z."/>
            <person name="Wang X."/>
            <person name="Wang C.C."/>
            <person name="Yang T.C."/>
            <person name="Huo Q.B."/>
            <person name="Li W."/>
            <person name="Chen H.Y."/>
            <person name="Chen S.E."/>
            <person name="Zhou L.G."/>
            <person name="Ni X.B."/>
            <person name="Tian J.H."/>
            <person name="Sheng Y."/>
            <person name="Liu T."/>
            <person name="Pan Y.S."/>
            <person name="Xia L.Y."/>
            <person name="Li J."/>
            <person name="Zhao F."/>
            <person name="Cao W.C."/>
        </authorList>
    </citation>
    <scope>NUCLEOTIDE SEQUENCE</scope>
    <source>
        <strain evidence="2">Rmic-2018</strain>
    </source>
</reference>
<feature type="compositionally biased region" description="Basic residues" evidence="1">
    <location>
        <begin position="85"/>
        <end position="94"/>
    </location>
</feature>
<proteinExistence type="predicted"/>
<dbReference type="VEuPathDB" id="VectorBase:LOC119168568"/>
<comment type="caution">
    <text evidence="2">The sequence shown here is derived from an EMBL/GenBank/DDBJ whole genome shotgun (WGS) entry which is preliminary data.</text>
</comment>
<dbReference type="VEuPathDB" id="VectorBase:LOC119168650"/>
<name>A0A9J6E351_RHIMP</name>
<feature type="region of interest" description="Disordered" evidence="1">
    <location>
        <begin position="74"/>
        <end position="113"/>
    </location>
</feature>
<reference evidence="2" key="2">
    <citation type="submission" date="2021-09" db="EMBL/GenBank/DDBJ databases">
        <authorList>
            <person name="Jia N."/>
            <person name="Wang J."/>
            <person name="Shi W."/>
            <person name="Du L."/>
            <person name="Sun Y."/>
            <person name="Zhan W."/>
            <person name="Jiang J."/>
            <person name="Wang Q."/>
            <person name="Zhang B."/>
            <person name="Ji P."/>
            <person name="Sakyi L.B."/>
            <person name="Cui X."/>
            <person name="Yuan T."/>
            <person name="Jiang B."/>
            <person name="Yang W."/>
            <person name="Lam T.T.-Y."/>
            <person name="Chang Q."/>
            <person name="Ding S."/>
            <person name="Wang X."/>
            <person name="Zhu J."/>
            <person name="Ruan X."/>
            <person name="Zhao L."/>
            <person name="Wei J."/>
            <person name="Que T."/>
            <person name="Du C."/>
            <person name="Cheng J."/>
            <person name="Dai P."/>
            <person name="Han X."/>
            <person name="Huang E."/>
            <person name="Gao Y."/>
            <person name="Liu J."/>
            <person name="Shao H."/>
            <person name="Ye R."/>
            <person name="Li L."/>
            <person name="Wei W."/>
            <person name="Wang X."/>
            <person name="Wang C."/>
            <person name="Huo Q."/>
            <person name="Li W."/>
            <person name="Guo W."/>
            <person name="Chen H."/>
            <person name="Chen S."/>
            <person name="Zhou L."/>
            <person name="Zhou L."/>
            <person name="Ni X."/>
            <person name="Tian J."/>
            <person name="Zhou Y."/>
            <person name="Sheng Y."/>
            <person name="Liu T."/>
            <person name="Pan Y."/>
            <person name="Xia L."/>
            <person name="Li J."/>
            <person name="Zhao F."/>
            <person name="Cao W."/>
        </authorList>
    </citation>
    <scope>NUCLEOTIDE SEQUENCE</scope>
    <source>
        <strain evidence="2">Rmic-2018</strain>
        <tissue evidence="2">Larvae</tissue>
    </source>
</reference>
<feature type="compositionally biased region" description="Basic residues" evidence="1">
    <location>
        <begin position="328"/>
        <end position="347"/>
    </location>
</feature>
<protein>
    <submittedName>
        <fullName evidence="2">Uncharacterized protein</fullName>
    </submittedName>
</protein>
<dbReference type="AlphaFoldDB" id="A0A9J6E351"/>
<dbReference type="Proteomes" id="UP000821866">
    <property type="component" value="Chromosome 4"/>
</dbReference>
<organism evidence="2 3">
    <name type="scientific">Rhipicephalus microplus</name>
    <name type="common">Cattle tick</name>
    <name type="synonym">Boophilus microplus</name>
    <dbReference type="NCBI Taxonomy" id="6941"/>
    <lineage>
        <taxon>Eukaryota</taxon>
        <taxon>Metazoa</taxon>
        <taxon>Ecdysozoa</taxon>
        <taxon>Arthropoda</taxon>
        <taxon>Chelicerata</taxon>
        <taxon>Arachnida</taxon>
        <taxon>Acari</taxon>
        <taxon>Parasitiformes</taxon>
        <taxon>Ixodida</taxon>
        <taxon>Ixodoidea</taxon>
        <taxon>Ixodidae</taxon>
        <taxon>Rhipicephalinae</taxon>
        <taxon>Rhipicephalus</taxon>
        <taxon>Boophilus</taxon>
    </lineage>
</organism>
<feature type="compositionally biased region" description="Low complexity" evidence="1">
    <location>
        <begin position="492"/>
        <end position="516"/>
    </location>
</feature>
<feature type="compositionally biased region" description="Basic residues" evidence="1">
    <location>
        <begin position="295"/>
        <end position="308"/>
    </location>
</feature>
<feature type="region of interest" description="Disordered" evidence="1">
    <location>
        <begin position="295"/>
        <end position="464"/>
    </location>
</feature>
<feature type="compositionally biased region" description="Low complexity" evidence="1">
    <location>
        <begin position="95"/>
        <end position="111"/>
    </location>
</feature>
<gene>
    <name evidence="2" type="ORF">HPB51_018230</name>
</gene>
<sequence length="847" mass="90515">MLDGGQCESTNRFFAWLFAWRLLHARPGRHRLLTTSSGHGHRRDRIAVVAHRPAHLVLPGPAACRPVLLPAGTAAMDPARPSSARGRRARRRHAAAPTGSPGTTPSSATSARDSGFFRGGPFIAGVDCVALVGTGWFRSTGVLTPFCPGATTPAGPGWRRSVGLSPGPGGAAVPGRQLQHEVQRGRLDVSRADGAPPRRIRTRRSCERANLCVLGVRLAAHVPALVPPLPGEGHTRAIDGDASPVALACATQRLRPSAAWPTTCDATSTRLGRPAPLASARLPGMCAMSARHLPTRHRPRRALRRRQQHPGLRDASGAYRPLMPHLRCGPRRLRPPGRGPLRPRRSPNRLPSCTCRPAVRRRPWARPPSPVRRHHLLPQARPPPCSPCATPESTSSPTPHISVPTPAGVPVDSPVLGSPRSPDPASPRPSSSARQVLVPYDFGPSSSSYGASPAPRGSSAASPVGDAAFLLDDDNTISYDVAVYSPPLDAGSSPVVLPGSPVSPASSPSPPASVDEAAADPDEVPEHPETDSDPPDATGPHAPPRGPGTPAPLLAAGPAHRRVMGPMRGSMDAGRRLGCRGGASPTGPDSALPGHQNQSATPRGISFLSSSVSSSAAAPRPTPVENPLPNKAEQLIHRWLSLIATNILARSPEWNCQLLEVPRKVCTRRTDAPLTYQKRCGTQDARDHAPGALCLCIHSSLLTASLSREYVEVEEAEQQTSQSPTVGVSHKRRSTKTSNTSERSDEANKWGEIIHEYGCMFTHGRICATTRLPKTICREPSTKRAGKYFSTDFRDHLTTAFCRLMSVRHDRRSAAPAPRTRHYSTPTPRNRQKSDVFDHDRQNLPAP</sequence>
<feature type="region of interest" description="Disordered" evidence="1">
    <location>
        <begin position="810"/>
        <end position="847"/>
    </location>
</feature>
<keyword evidence="3" id="KW-1185">Reference proteome</keyword>
<feature type="region of interest" description="Disordered" evidence="1">
    <location>
        <begin position="715"/>
        <end position="747"/>
    </location>
</feature>
<feature type="compositionally biased region" description="Basic and acidic residues" evidence="1">
    <location>
        <begin position="832"/>
        <end position="847"/>
    </location>
</feature>
<feature type="compositionally biased region" description="Low complexity" evidence="1">
    <location>
        <begin position="443"/>
        <end position="464"/>
    </location>
</feature>
<evidence type="ECO:0000313" key="3">
    <source>
        <dbReference type="Proteomes" id="UP000821866"/>
    </source>
</evidence>
<accession>A0A9J6E351</accession>
<feature type="region of interest" description="Disordered" evidence="1">
    <location>
        <begin position="484"/>
        <end position="628"/>
    </location>
</feature>
<feature type="compositionally biased region" description="Low complexity" evidence="1">
    <location>
        <begin position="609"/>
        <end position="618"/>
    </location>
</feature>
<evidence type="ECO:0000256" key="1">
    <source>
        <dbReference type="SAM" id="MobiDB-lite"/>
    </source>
</evidence>
<dbReference type="EMBL" id="JABSTU010000006">
    <property type="protein sequence ID" value="KAH8028748.1"/>
    <property type="molecule type" value="Genomic_DNA"/>
</dbReference>
<feature type="compositionally biased region" description="Pro residues" evidence="1">
    <location>
        <begin position="541"/>
        <end position="550"/>
    </location>
</feature>
<evidence type="ECO:0000313" key="2">
    <source>
        <dbReference type="EMBL" id="KAH8028748.1"/>
    </source>
</evidence>